<keyword evidence="2" id="KW-1185">Reference proteome</keyword>
<evidence type="ECO:0000313" key="2">
    <source>
        <dbReference type="Proteomes" id="UP000066480"/>
    </source>
</evidence>
<protein>
    <submittedName>
        <fullName evidence="1">Uncharacterized protein</fullName>
    </submittedName>
</protein>
<evidence type="ECO:0000313" key="1">
    <source>
        <dbReference type="EMBL" id="AKU15326.1"/>
    </source>
</evidence>
<dbReference type="Proteomes" id="UP000066480">
    <property type="component" value="Chromosome"/>
</dbReference>
<dbReference type="KEGG" id="lmoi:VV02_04710"/>
<dbReference type="AlphaFoldDB" id="A0A0K1JF42"/>
<proteinExistence type="predicted"/>
<organism evidence="1 2">
    <name type="scientific">Luteipulveratus mongoliensis</name>
    <dbReference type="NCBI Taxonomy" id="571913"/>
    <lineage>
        <taxon>Bacteria</taxon>
        <taxon>Bacillati</taxon>
        <taxon>Actinomycetota</taxon>
        <taxon>Actinomycetes</taxon>
        <taxon>Micrococcales</taxon>
        <taxon>Dermacoccaceae</taxon>
        <taxon>Luteipulveratus</taxon>
    </lineage>
</organism>
<gene>
    <name evidence="1" type="ORF">VV02_04710</name>
</gene>
<accession>A0A0K1JF42</accession>
<sequence>MPVALMHELASLVLNVDVGEAVVVELGAVVVDVVGGGVVEVVGAVDVLDGEASVELVGCAVNGALPSSSPKKEQADRPIDVVRRAAAKAVVRR</sequence>
<name>A0A0K1JF42_9MICO</name>
<dbReference type="EMBL" id="CP011112">
    <property type="protein sequence ID" value="AKU15326.1"/>
    <property type="molecule type" value="Genomic_DNA"/>
</dbReference>
<reference evidence="1 2" key="1">
    <citation type="submission" date="2015-03" db="EMBL/GenBank/DDBJ databases">
        <title>Luteipulveratus halotolerans sp. nov., a novel actinobacterium (Dermacoccaceae) from Sarawak, Malaysia.</title>
        <authorList>
            <person name="Juboi H."/>
            <person name="Basik A."/>
            <person name="Shamsul S.S."/>
            <person name="Arnold P."/>
            <person name="Schmitt E.K."/>
            <person name="Sanglier J.-J."/>
            <person name="Yeo T."/>
        </authorList>
    </citation>
    <scope>NUCLEOTIDE SEQUENCE [LARGE SCALE GENOMIC DNA]</scope>
    <source>
        <strain evidence="1 2">MN07-A0370</strain>
    </source>
</reference>